<comment type="caution">
    <text evidence="1">The sequence shown here is derived from an EMBL/GenBank/DDBJ whole genome shotgun (WGS) entry which is preliminary data.</text>
</comment>
<gene>
    <name evidence="1" type="ORF">A2909_00820</name>
</gene>
<protein>
    <recommendedName>
        <fullName evidence="3">GlcNAc-PI de-N-acetylase</fullName>
    </recommendedName>
</protein>
<dbReference type="Proteomes" id="UP000178302">
    <property type="component" value="Unassembled WGS sequence"/>
</dbReference>
<dbReference type="InterPro" id="IPR024078">
    <property type="entry name" value="LmbE-like_dom_sf"/>
</dbReference>
<dbReference type="EMBL" id="MHQZ01000023">
    <property type="protein sequence ID" value="OHA13811.1"/>
    <property type="molecule type" value="Genomic_DNA"/>
</dbReference>
<name>A0A1G2LSP4_9BACT</name>
<organism evidence="1 2">
    <name type="scientific">Candidatus Tagabacteria bacterium RIFCSPLOWO2_01_FULL_39_11</name>
    <dbReference type="NCBI Taxonomy" id="1802295"/>
    <lineage>
        <taxon>Bacteria</taxon>
        <taxon>Candidatus Tagaibacteriota</taxon>
    </lineage>
</organism>
<dbReference type="InterPro" id="IPR003737">
    <property type="entry name" value="GlcNAc_PI_deacetylase-related"/>
</dbReference>
<dbReference type="Pfam" id="PF02585">
    <property type="entry name" value="PIG-L"/>
    <property type="match status" value="1"/>
</dbReference>
<dbReference type="AlphaFoldDB" id="A0A1G2LSP4"/>
<reference evidence="1 2" key="1">
    <citation type="journal article" date="2016" name="Nat. Commun.">
        <title>Thousands of microbial genomes shed light on interconnected biogeochemical processes in an aquifer system.</title>
        <authorList>
            <person name="Anantharaman K."/>
            <person name="Brown C.T."/>
            <person name="Hug L.A."/>
            <person name="Sharon I."/>
            <person name="Castelle C.J."/>
            <person name="Probst A.J."/>
            <person name="Thomas B.C."/>
            <person name="Singh A."/>
            <person name="Wilkins M.J."/>
            <person name="Karaoz U."/>
            <person name="Brodie E.L."/>
            <person name="Williams K.H."/>
            <person name="Hubbard S.S."/>
            <person name="Banfield J.F."/>
        </authorList>
    </citation>
    <scope>NUCLEOTIDE SEQUENCE [LARGE SCALE GENOMIC DNA]</scope>
</reference>
<evidence type="ECO:0008006" key="3">
    <source>
        <dbReference type="Google" id="ProtNLM"/>
    </source>
</evidence>
<accession>A0A1G2LSP4</accession>
<dbReference type="Gene3D" id="3.40.50.10320">
    <property type="entry name" value="LmbE-like"/>
    <property type="match status" value="1"/>
</dbReference>
<evidence type="ECO:0000313" key="1">
    <source>
        <dbReference type="EMBL" id="OHA13811.1"/>
    </source>
</evidence>
<proteinExistence type="predicted"/>
<evidence type="ECO:0000313" key="2">
    <source>
        <dbReference type="Proteomes" id="UP000178302"/>
    </source>
</evidence>
<sequence>MEKNKKSVLVISAHPDDEAFGCLGVLFKHLEVGDEINFQWFTGGRDEKQLGGMEKLANLFNAEYANENLADQELDALPIKKLISIAEKAVAKHKPDIVYTNFIGDLNKDHRLVSEAAMVACRPYRTIAPKEVWMFGVPGTTELGIRPFVADKLVEINKADKEKNIRLCYGQEMINGRESVQSFEKFEKWPRL</sequence>
<dbReference type="SUPFAM" id="SSF102588">
    <property type="entry name" value="LmbE-like"/>
    <property type="match status" value="1"/>
</dbReference>